<evidence type="ECO:0000313" key="1">
    <source>
        <dbReference type="EnsemblPlants" id="KQL13146"/>
    </source>
</evidence>
<organism evidence="1 2">
    <name type="scientific">Setaria italica</name>
    <name type="common">Foxtail millet</name>
    <name type="synonym">Panicum italicum</name>
    <dbReference type="NCBI Taxonomy" id="4555"/>
    <lineage>
        <taxon>Eukaryota</taxon>
        <taxon>Viridiplantae</taxon>
        <taxon>Streptophyta</taxon>
        <taxon>Embryophyta</taxon>
        <taxon>Tracheophyta</taxon>
        <taxon>Spermatophyta</taxon>
        <taxon>Magnoliopsida</taxon>
        <taxon>Liliopsida</taxon>
        <taxon>Poales</taxon>
        <taxon>Poaceae</taxon>
        <taxon>PACMAD clade</taxon>
        <taxon>Panicoideae</taxon>
        <taxon>Panicodae</taxon>
        <taxon>Paniceae</taxon>
        <taxon>Cenchrinae</taxon>
        <taxon>Setaria</taxon>
    </lineage>
</organism>
<accession>K3ZFU1</accession>
<proteinExistence type="predicted"/>
<dbReference type="InParanoid" id="K3ZFU1"/>
<dbReference type="HOGENOM" id="CLU_3225532_0_0_1"/>
<dbReference type="EnsemblPlants" id="KQL13146">
    <property type="protein sequence ID" value="KQL13146"/>
    <property type="gene ID" value="SETIT_025443mg"/>
</dbReference>
<evidence type="ECO:0000313" key="2">
    <source>
        <dbReference type="Proteomes" id="UP000004995"/>
    </source>
</evidence>
<reference evidence="1" key="2">
    <citation type="submission" date="2018-08" db="UniProtKB">
        <authorList>
            <consortium name="EnsemblPlants"/>
        </authorList>
    </citation>
    <scope>IDENTIFICATION</scope>
    <source>
        <strain evidence="1">Yugu1</strain>
    </source>
</reference>
<dbReference type="EMBL" id="AGNK02001430">
    <property type="status" value="NOT_ANNOTATED_CDS"/>
    <property type="molecule type" value="Genomic_DNA"/>
</dbReference>
<name>K3ZFU1_SETIT</name>
<sequence length="44" mass="5275">MVMLAVRLQLMCYKYLWDNLIAERFPAENFCSYFWPGPQLLVFG</sequence>
<reference evidence="2" key="1">
    <citation type="journal article" date="2012" name="Nat. Biotechnol.">
        <title>Reference genome sequence of the model plant Setaria.</title>
        <authorList>
            <person name="Bennetzen J.L."/>
            <person name="Schmutz J."/>
            <person name="Wang H."/>
            <person name="Percifield R."/>
            <person name="Hawkins J."/>
            <person name="Pontaroli A.C."/>
            <person name="Estep M."/>
            <person name="Feng L."/>
            <person name="Vaughn J.N."/>
            <person name="Grimwood J."/>
            <person name="Jenkins J."/>
            <person name="Barry K."/>
            <person name="Lindquist E."/>
            <person name="Hellsten U."/>
            <person name="Deshpande S."/>
            <person name="Wang X."/>
            <person name="Wu X."/>
            <person name="Mitros T."/>
            <person name="Triplett J."/>
            <person name="Yang X."/>
            <person name="Ye C.Y."/>
            <person name="Mauro-Herrera M."/>
            <person name="Wang L."/>
            <person name="Li P."/>
            <person name="Sharma M."/>
            <person name="Sharma R."/>
            <person name="Ronald P.C."/>
            <person name="Panaud O."/>
            <person name="Kellogg E.A."/>
            <person name="Brutnell T.P."/>
            <person name="Doust A.N."/>
            <person name="Tuskan G.A."/>
            <person name="Rokhsar D."/>
            <person name="Devos K.M."/>
        </authorList>
    </citation>
    <scope>NUCLEOTIDE SEQUENCE [LARGE SCALE GENOMIC DNA]</scope>
    <source>
        <strain evidence="2">cv. Yugu1</strain>
    </source>
</reference>
<dbReference type="Proteomes" id="UP000004995">
    <property type="component" value="Unassembled WGS sequence"/>
</dbReference>
<protein>
    <submittedName>
        <fullName evidence="1">Uncharacterized protein</fullName>
    </submittedName>
</protein>
<keyword evidence="2" id="KW-1185">Reference proteome</keyword>
<dbReference type="Gramene" id="KQL13146">
    <property type="protein sequence ID" value="KQL13146"/>
    <property type="gene ID" value="SETIT_025443mg"/>
</dbReference>
<dbReference type="AlphaFoldDB" id="K3ZFU1"/>